<gene>
    <name evidence="2" type="ORF">JK358_15375</name>
</gene>
<dbReference type="EMBL" id="JAERRJ010000005">
    <property type="protein sequence ID" value="MBL1075776.1"/>
    <property type="molecule type" value="Genomic_DNA"/>
</dbReference>
<keyword evidence="1" id="KW-0732">Signal</keyword>
<feature type="signal peptide" evidence="1">
    <location>
        <begin position="1"/>
        <end position="21"/>
    </location>
</feature>
<protein>
    <submittedName>
        <fullName evidence="2">Uncharacterized protein</fullName>
    </submittedName>
</protein>
<accession>A0ABS1M5D1</accession>
<sequence>MSTKRLVTVLAAALFTLPVGAGVASALPVGAGTAAADRDENYWYHYYCDSNSKGYDWNYCWSHYRDWYQRDHGRNNNGGRGY</sequence>
<comment type="caution">
    <text evidence="2">The sequence shown here is derived from an EMBL/GenBank/DDBJ whole genome shotgun (WGS) entry which is preliminary data.</text>
</comment>
<dbReference type="Proteomes" id="UP000602198">
    <property type="component" value="Unassembled WGS sequence"/>
</dbReference>
<feature type="chain" id="PRO_5046816289" evidence="1">
    <location>
        <begin position="22"/>
        <end position="82"/>
    </location>
</feature>
<reference evidence="2 3" key="1">
    <citation type="submission" date="2021-01" db="EMBL/GenBank/DDBJ databases">
        <title>WGS of actinomycetes isolated from Thailand.</title>
        <authorList>
            <person name="Thawai C."/>
        </authorList>
    </citation>
    <scope>NUCLEOTIDE SEQUENCE [LARGE SCALE GENOMIC DNA]</scope>
    <source>
        <strain evidence="2 3">LPG 2</strain>
    </source>
</reference>
<evidence type="ECO:0000313" key="3">
    <source>
        <dbReference type="Proteomes" id="UP000602198"/>
    </source>
</evidence>
<organism evidence="2 3">
    <name type="scientific">Nocardia acididurans</name>
    <dbReference type="NCBI Taxonomy" id="2802282"/>
    <lineage>
        <taxon>Bacteria</taxon>
        <taxon>Bacillati</taxon>
        <taxon>Actinomycetota</taxon>
        <taxon>Actinomycetes</taxon>
        <taxon>Mycobacteriales</taxon>
        <taxon>Nocardiaceae</taxon>
        <taxon>Nocardia</taxon>
    </lineage>
</organism>
<keyword evidence="3" id="KW-1185">Reference proteome</keyword>
<name>A0ABS1M5D1_9NOCA</name>
<dbReference type="RefSeq" id="WP_201948144.1">
    <property type="nucleotide sequence ID" value="NZ_JAERRJ010000005.1"/>
</dbReference>
<evidence type="ECO:0000256" key="1">
    <source>
        <dbReference type="SAM" id="SignalP"/>
    </source>
</evidence>
<proteinExistence type="predicted"/>
<evidence type="ECO:0000313" key="2">
    <source>
        <dbReference type="EMBL" id="MBL1075776.1"/>
    </source>
</evidence>